<keyword evidence="2 7" id="KW-0813">Transport</keyword>
<protein>
    <recommendedName>
        <fullName evidence="9">ABC transmembrane type-1 domain-containing protein</fullName>
    </recommendedName>
</protein>
<dbReference type="PANTHER" id="PTHR30151">
    <property type="entry name" value="ALKANE SULFONATE ABC TRANSPORTER-RELATED, MEMBRANE SUBUNIT"/>
    <property type="match status" value="1"/>
</dbReference>
<dbReference type="Proteomes" id="UP001500610">
    <property type="component" value="Unassembled WGS sequence"/>
</dbReference>
<dbReference type="Gene3D" id="1.10.3720.10">
    <property type="entry name" value="MetI-like"/>
    <property type="match status" value="1"/>
</dbReference>
<accession>A0ABP9I7B1</accession>
<reference evidence="11" key="1">
    <citation type="journal article" date="2019" name="Int. J. Syst. Evol. Microbiol.">
        <title>The Global Catalogue of Microorganisms (GCM) 10K type strain sequencing project: providing services to taxonomists for standard genome sequencing and annotation.</title>
        <authorList>
            <consortium name="The Broad Institute Genomics Platform"/>
            <consortium name="The Broad Institute Genome Sequencing Center for Infectious Disease"/>
            <person name="Wu L."/>
            <person name="Ma J."/>
        </authorList>
    </citation>
    <scope>NUCLEOTIDE SEQUENCE [LARGE SCALE GENOMIC DNA]</scope>
    <source>
        <strain evidence="11">JCM 17657</strain>
    </source>
</reference>
<evidence type="ECO:0000256" key="1">
    <source>
        <dbReference type="ARBA" id="ARBA00004651"/>
    </source>
</evidence>
<feature type="region of interest" description="Disordered" evidence="8">
    <location>
        <begin position="1"/>
        <end position="21"/>
    </location>
</feature>
<keyword evidence="6 7" id="KW-0472">Membrane</keyword>
<dbReference type="SUPFAM" id="SSF161098">
    <property type="entry name" value="MetI-like"/>
    <property type="match status" value="1"/>
</dbReference>
<evidence type="ECO:0000256" key="5">
    <source>
        <dbReference type="ARBA" id="ARBA00022989"/>
    </source>
</evidence>
<comment type="caution">
    <text evidence="10">The sequence shown here is derived from an EMBL/GenBank/DDBJ whole genome shotgun (WGS) entry which is preliminary data.</text>
</comment>
<feature type="transmembrane region" description="Helical" evidence="7">
    <location>
        <begin position="123"/>
        <end position="145"/>
    </location>
</feature>
<proteinExistence type="inferred from homology"/>
<evidence type="ECO:0000256" key="7">
    <source>
        <dbReference type="RuleBase" id="RU363032"/>
    </source>
</evidence>
<evidence type="ECO:0000256" key="2">
    <source>
        <dbReference type="ARBA" id="ARBA00022448"/>
    </source>
</evidence>
<comment type="similarity">
    <text evidence="7">Belongs to the binding-protein-dependent transport system permease family.</text>
</comment>
<dbReference type="CDD" id="cd06261">
    <property type="entry name" value="TM_PBP2"/>
    <property type="match status" value="1"/>
</dbReference>
<evidence type="ECO:0000313" key="11">
    <source>
        <dbReference type="Proteomes" id="UP001500610"/>
    </source>
</evidence>
<feature type="transmembrane region" description="Helical" evidence="7">
    <location>
        <begin position="248"/>
        <end position="273"/>
    </location>
</feature>
<evidence type="ECO:0000256" key="8">
    <source>
        <dbReference type="SAM" id="MobiDB-lite"/>
    </source>
</evidence>
<dbReference type="RefSeq" id="WP_226027779.1">
    <property type="nucleotide sequence ID" value="NZ_BAABIV010000013.1"/>
</dbReference>
<dbReference type="PANTHER" id="PTHR30151:SF20">
    <property type="entry name" value="ABC TRANSPORTER PERMEASE PROTEIN HI_0355-RELATED"/>
    <property type="match status" value="1"/>
</dbReference>
<dbReference type="InterPro" id="IPR035906">
    <property type="entry name" value="MetI-like_sf"/>
</dbReference>
<feature type="domain" description="ABC transmembrane type-1" evidence="9">
    <location>
        <begin position="85"/>
        <end position="265"/>
    </location>
</feature>
<organism evidence="10 11">
    <name type="scientific">Streptomyces hyderabadensis</name>
    <dbReference type="NCBI Taxonomy" id="598549"/>
    <lineage>
        <taxon>Bacteria</taxon>
        <taxon>Bacillati</taxon>
        <taxon>Actinomycetota</taxon>
        <taxon>Actinomycetes</taxon>
        <taxon>Kitasatosporales</taxon>
        <taxon>Streptomycetaceae</taxon>
        <taxon>Streptomyces</taxon>
    </lineage>
</organism>
<evidence type="ECO:0000256" key="4">
    <source>
        <dbReference type="ARBA" id="ARBA00022692"/>
    </source>
</evidence>
<evidence type="ECO:0000313" key="10">
    <source>
        <dbReference type="EMBL" id="GAA4990676.1"/>
    </source>
</evidence>
<gene>
    <name evidence="10" type="ORF">GCM10023257_33810</name>
</gene>
<keyword evidence="3" id="KW-1003">Cell membrane</keyword>
<evidence type="ECO:0000259" key="9">
    <source>
        <dbReference type="PROSITE" id="PS50928"/>
    </source>
</evidence>
<evidence type="ECO:0000256" key="3">
    <source>
        <dbReference type="ARBA" id="ARBA00022475"/>
    </source>
</evidence>
<dbReference type="InterPro" id="IPR000515">
    <property type="entry name" value="MetI-like"/>
</dbReference>
<keyword evidence="5 7" id="KW-1133">Transmembrane helix</keyword>
<keyword evidence="4 7" id="KW-0812">Transmembrane</keyword>
<sequence length="301" mass="31469">MATATSSAKGKTEVEKATPTGDVRNSAWRKTALVVVLRIAVIALCLILWQVMSGPVLPEYAVSKPTDVSHALWDLLGSSTGWIDIKATAIEILAGFGIGVAIGTVMGLVLGSVPLAGQVLEPLIAAVNGIPKIALAPLFLLFFGIGPMSKITIAAAGVSFVVFYNVYLGLRLRERELVEIVQVMGGRRHHVLSYVTLPTLAAPFFAALKTGGPLAILGVIGGEFIASTEGVGHELFTAATNLDAPTEFAGLIVLVAMTLILNGVLSALDTLALKRLGLGDRRSRRKTVRAGGAPRESAVRG</sequence>
<evidence type="ECO:0000256" key="6">
    <source>
        <dbReference type="ARBA" id="ARBA00023136"/>
    </source>
</evidence>
<feature type="transmembrane region" description="Helical" evidence="7">
    <location>
        <begin position="32"/>
        <end position="52"/>
    </location>
</feature>
<dbReference type="Pfam" id="PF00528">
    <property type="entry name" value="BPD_transp_1"/>
    <property type="match status" value="1"/>
</dbReference>
<feature type="transmembrane region" description="Helical" evidence="7">
    <location>
        <begin position="151"/>
        <end position="170"/>
    </location>
</feature>
<dbReference type="PROSITE" id="PS50928">
    <property type="entry name" value="ABC_TM1"/>
    <property type="match status" value="1"/>
</dbReference>
<feature type="transmembrane region" description="Helical" evidence="7">
    <location>
        <begin position="191"/>
        <end position="208"/>
    </location>
</feature>
<comment type="subcellular location">
    <subcellularLocation>
        <location evidence="1 7">Cell membrane</location>
        <topology evidence="1 7">Multi-pass membrane protein</topology>
    </subcellularLocation>
</comment>
<keyword evidence="11" id="KW-1185">Reference proteome</keyword>
<name>A0ABP9I7B1_9ACTN</name>
<dbReference type="EMBL" id="BAABIV010000013">
    <property type="protein sequence ID" value="GAA4990676.1"/>
    <property type="molecule type" value="Genomic_DNA"/>
</dbReference>
<feature type="transmembrane region" description="Helical" evidence="7">
    <location>
        <begin position="92"/>
        <end position="111"/>
    </location>
</feature>